<dbReference type="PANTHER" id="PTHR22977:SF5">
    <property type="entry name" value="COX ASSEMBLY MITOCHONDRIAL PROTEIN HOMOLOG"/>
    <property type="match status" value="1"/>
</dbReference>
<sequence>MASINNIASGGGENPAQLPRKFGGGPHGLASRLRLAQFASVPKAHTGMVGGLTLRDISHWACLLFEGLSELSFCIRSLALRGEKGKSCGCRIKMQAAELRLLLPERYIFTVTSQAGNAQISSKVAPANEATRLARPTRTLLTPEPDVECSLFLGDPDDRTLRKVELEVMIPKKMREKAKDEKCVEEVKAFTECCKNSSITMVVKCRTQNSLLRDCLTMWYQDEEFKALCRNEYLSERSEFRRTGLQQKRRTAAH</sequence>
<dbReference type="PANTHER" id="PTHR22977">
    <property type="entry name" value="COX ASSEMBLY MITOCHONDRIAL PROTEIN"/>
    <property type="match status" value="1"/>
</dbReference>
<dbReference type="EMBL" id="OE841467">
    <property type="protein sequence ID" value="CAD7595873.1"/>
    <property type="molecule type" value="Genomic_DNA"/>
</dbReference>
<evidence type="ECO:0008006" key="5">
    <source>
        <dbReference type="Google" id="ProtNLM"/>
    </source>
</evidence>
<dbReference type="PROSITE" id="PS51808">
    <property type="entry name" value="CHCH"/>
    <property type="match status" value="1"/>
</dbReference>
<accession>A0A7R9JZC8</accession>
<feature type="region of interest" description="Disordered" evidence="3">
    <location>
        <begin position="1"/>
        <end position="21"/>
    </location>
</feature>
<dbReference type="AlphaFoldDB" id="A0A7R9JZC8"/>
<name>A0A7R9JZC8_TIMGE</name>
<reference evidence="4" key="1">
    <citation type="submission" date="2020-11" db="EMBL/GenBank/DDBJ databases">
        <authorList>
            <person name="Tran Van P."/>
        </authorList>
    </citation>
    <scope>NUCLEOTIDE SEQUENCE</scope>
</reference>
<evidence type="ECO:0000256" key="3">
    <source>
        <dbReference type="SAM" id="MobiDB-lite"/>
    </source>
</evidence>
<organism evidence="4">
    <name type="scientific">Timema genevievae</name>
    <name type="common">Walking stick</name>
    <dbReference type="NCBI Taxonomy" id="629358"/>
    <lineage>
        <taxon>Eukaryota</taxon>
        <taxon>Metazoa</taxon>
        <taxon>Ecdysozoa</taxon>
        <taxon>Arthropoda</taxon>
        <taxon>Hexapoda</taxon>
        <taxon>Insecta</taxon>
        <taxon>Pterygota</taxon>
        <taxon>Neoptera</taxon>
        <taxon>Polyneoptera</taxon>
        <taxon>Phasmatodea</taxon>
        <taxon>Timematodea</taxon>
        <taxon>Timematoidea</taxon>
        <taxon>Timematidae</taxon>
        <taxon>Timema</taxon>
    </lineage>
</organism>
<dbReference type="Pfam" id="PF08583">
    <property type="entry name" value="Cmc1"/>
    <property type="match status" value="1"/>
</dbReference>
<proteinExistence type="inferred from homology"/>
<evidence type="ECO:0000256" key="2">
    <source>
        <dbReference type="ARBA" id="ARBA00023157"/>
    </source>
</evidence>
<keyword evidence="2" id="KW-1015">Disulfide bond</keyword>
<comment type="similarity">
    <text evidence="1">Belongs to the CMC family.</text>
</comment>
<gene>
    <name evidence="4" type="ORF">TGEB3V08_LOCUS6204</name>
</gene>
<evidence type="ECO:0000256" key="1">
    <source>
        <dbReference type="ARBA" id="ARBA00007347"/>
    </source>
</evidence>
<evidence type="ECO:0000313" key="4">
    <source>
        <dbReference type="EMBL" id="CAD7595873.1"/>
    </source>
</evidence>
<dbReference type="GO" id="GO:0005739">
    <property type="term" value="C:mitochondrion"/>
    <property type="evidence" value="ECO:0007669"/>
    <property type="project" value="TreeGrafter"/>
</dbReference>
<protein>
    <recommendedName>
        <fullName evidence="5">COX assembly mitochondrial protein</fullName>
    </recommendedName>
</protein>
<dbReference type="InterPro" id="IPR013892">
    <property type="entry name" value="Cyt_c_biogenesis_Cmc1-like"/>
</dbReference>